<proteinExistence type="predicted"/>
<feature type="region of interest" description="Disordered" evidence="7">
    <location>
        <begin position="1"/>
        <end position="23"/>
    </location>
</feature>
<evidence type="ECO:0000256" key="5">
    <source>
        <dbReference type="PIRSR" id="PIRSR600246-2"/>
    </source>
</evidence>
<dbReference type="GO" id="GO:0008233">
    <property type="term" value="F:peptidase activity"/>
    <property type="evidence" value="ECO:0007669"/>
    <property type="project" value="UniProtKB-KW"/>
</dbReference>
<evidence type="ECO:0000256" key="6">
    <source>
        <dbReference type="PIRSR" id="PIRSR600246-3"/>
    </source>
</evidence>
<dbReference type="EMBL" id="NOWI01000011">
    <property type="protein sequence ID" value="RFT42247.1"/>
    <property type="molecule type" value="Genomic_DNA"/>
</dbReference>
<feature type="active site" description="Nucleophile" evidence="4">
    <location>
        <position position="206"/>
    </location>
</feature>
<dbReference type="Gene3D" id="3.60.20.30">
    <property type="entry name" value="(Glycosyl)asparaginase"/>
    <property type="match status" value="1"/>
</dbReference>
<feature type="binding site" evidence="5">
    <location>
        <begin position="257"/>
        <end position="260"/>
    </location>
    <ligand>
        <name>substrate</name>
    </ligand>
</feature>
<gene>
    <name evidence="8" type="ORF">CHT91_11320</name>
</gene>
<evidence type="ECO:0000313" key="8">
    <source>
        <dbReference type="EMBL" id="RFT42247.1"/>
    </source>
</evidence>
<dbReference type="CDD" id="cd04701">
    <property type="entry name" value="Asparaginase_2"/>
    <property type="match status" value="1"/>
</dbReference>
<sequence>MAGENTSMSFHSRFRDRWTDPQPSRESHLDVYALCMTSHVVDQLGPTLVIHGGAGNVPPRTGEDAERFRLSLRHAFDAGQAVLDAGGPALDAVTASVVAMEDDPLFNAGRGGVLTAKGTVETDAAVMTGHGHAGAVCCSRHARNPIRLARAILAMSPHVLLCDPPEQVCRGWGLEVEPPEYFVTDARREQLERVLAGRHQAPRHGTVGAVARDYHGHLAAATSTGGIVASSVGRIGDSPVVGAGTFARDGVVAVSCTGDGEAFLQGVVAHEVDARMRLAGEPVNHAAMGALTDEVSSRVTDGAPATGGLIAVDASGRLVVCHVSASMLAAWPDHGEVLTSV</sequence>
<dbReference type="Proteomes" id="UP000259211">
    <property type="component" value="Unassembled WGS sequence"/>
</dbReference>
<evidence type="ECO:0000256" key="4">
    <source>
        <dbReference type="PIRSR" id="PIRSR600246-1"/>
    </source>
</evidence>
<dbReference type="FunFam" id="3.60.20.30:FF:000001">
    <property type="entry name" value="Isoaspartyl peptidase/L-asparaginase"/>
    <property type="match status" value="1"/>
</dbReference>
<dbReference type="AlphaFoldDB" id="A0A3E2DA29"/>
<feature type="compositionally biased region" description="Polar residues" evidence="7">
    <location>
        <begin position="1"/>
        <end position="10"/>
    </location>
</feature>
<dbReference type="SUPFAM" id="SSF56235">
    <property type="entry name" value="N-terminal nucleophile aminohydrolases (Ntn hydrolases)"/>
    <property type="match status" value="1"/>
</dbReference>
<evidence type="ECO:0000256" key="2">
    <source>
        <dbReference type="ARBA" id="ARBA00022801"/>
    </source>
</evidence>
<dbReference type="GO" id="GO:0016811">
    <property type="term" value="F:hydrolase activity, acting on carbon-nitrogen (but not peptide) bonds, in linear amides"/>
    <property type="evidence" value="ECO:0007669"/>
    <property type="project" value="UniProtKB-ARBA"/>
</dbReference>
<keyword evidence="3" id="KW-0068">Autocatalytic cleavage</keyword>
<evidence type="ECO:0000256" key="7">
    <source>
        <dbReference type="SAM" id="MobiDB-lite"/>
    </source>
</evidence>
<feature type="binding site" evidence="5">
    <location>
        <begin position="234"/>
        <end position="237"/>
    </location>
    <ligand>
        <name>substrate</name>
    </ligand>
</feature>
<comment type="caution">
    <text evidence="8">The sequence shown here is derived from an EMBL/GenBank/DDBJ whole genome shotgun (WGS) entry which is preliminary data.</text>
</comment>
<dbReference type="InterPro" id="IPR000246">
    <property type="entry name" value="Peptidase_T2"/>
</dbReference>
<dbReference type="PANTHER" id="PTHR10188:SF6">
    <property type="entry name" value="N(4)-(BETA-N-ACETYLGLUCOSAMINYL)-L-ASPARAGINASE"/>
    <property type="match status" value="1"/>
</dbReference>
<dbReference type="PANTHER" id="PTHR10188">
    <property type="entry name" value="L-ASPARAGINASE"/>
    <property type="match status" value="1"/>
</dbReference>
<evidence type="ECO:0000313" key="9">
    <source>
        <dbReference type="Proteomes" id="UP000259211"/>
    </source>
</evidence>
<evidence type="ECO:0000256" key="3">
    <source>
        <dbReference type="ARBA" id="ARBA00022813"/>
    </source>
</evidence>
<evidence type="ECO:0000256" key="1">
    <source>
        <dbReference type="ARBA" id="ARBA00022670"/>
    </source>
</evidence>
<feature type="compositionally biased region" description="Basic and acidic residues" evidence="7">
    <location>
        <begin position="13"/>
        <end position="23"/>
    </location>
</feature>
<name>A0A3E2DA29_9ACTN</name>
<protein>
    <submittedName>
        <fullName evidence="8">Isoaspartyl peptidase/L-asparaginase</fullName>
    </submittedName>
</protein>
<feature type="site" description="Cleavage; by autolysis" evidence="6">
    <location>
        <begin position="205"/>
        <end position="206"/>
    </location>
</feature>
<keyword evidence="1" id="KW-0645">Protease</keyword>
<dbReference type="Pfam" id="PF01112">
    <property type="entry name" value="Asparaginase_2"/>
    <property type="match status" value="1"/>
</dbReference>
<reference evidence="8 9" key="1">
    <citation type="submission" date="2017-07" db="EMBL/GenBank/DDBJ databases">
        <authorList>
            <person name="Sun Z.S."/>
            <person name="Albrecht U."/>
            <person name="Echele G."/>
            <person name="Lee C.C."/>
        </authorList>
    </citation>
    <scope>NUCLEOTIDE SEQUENCE [LARGE SCALE GENOMIC DNA]</scope>
    <source>
        <strain evidence="8 9">P16-029</strain>
    </source>
</reference>
<dbReference type="InterPro" id="IPR029055">
    <property type="entry name" value="Ntn_hydrolases_N"/>
</dbReference>
<organism evidence="8 9">
    <name type="scientific">Cutibacterium avidum</name>
    <dbReference type="NCBI Taxonomy" id="33010"/>
    <lineage>
        <taxon>Bacteria</taxon>
        <taxon>Bacillati</taxon>
        <taxon>Actinomycetota</taxon>
        <taxon>Actinomycetes</taxon>
        <taxon>Propionibacteriales</taxon>
        <taxon>Propionibacteriaceae</taxon>
        <taxon>Cutibacterium</taxon>
    </lineage>
</organism>
<keyword evidence="2" id="KW-0378">Hydrolase</keyword>
<dbReference type="GO" id="GO:0006508">
    <property type="term" value="P:proteolysis"/>
    <property type="evidence" value="ECO:0007669"/>
    <property type="project" value="UniProtKB-KW"/>
</dbReference>
<accession>A0A3E2DA29</accession>